<evidence type="ECO:0000256" key="3">
    <source>
        <dbReference type="ARBA" id="ARBA00022475"/>
    </source>
</evidence>
<dbReference type="InterPro" id="IPR005807">
    <property type="entry name" value="SecE_bac"/>
</dbReference>
<sequence length="75" mass="8290">MAASENKGIAAFFRNIPEFANQVKTEAGKVSWPTRRETVTTAIMVVILTLVLSVFFFGVDQAFSHIVQFLLSLLA</sequence>
<dbReference type="PANTHER" id="PTHR33910:SF1">
    <property type="entry name" value="PROTEIN TRANSLOCASE SUBUNIT SECE"/>
    <property type="match status" value="1"/>
</dbReference>
<comment type="subunit">
    <text evidence="9">Component of the Sec protein translocase complex. Heterotrimer consisting of SecY, SecE and SecG subunits. The heterotrimers can form oligomers, although 1 heterotrimer is thought to be able to translocate proteins. Interacts with the ribosome. Interacts with SecDF, and other proteins may be involved. Interacts with SecA.</text>
</comment>
<comment type="function">
    <text evidence="9">Essential subunit of the Sec protein translocation channel SecYEG. Clamps together the 2 halves of SecY. May contact the channel plug during translocation.</text>
</comment>
<dbReference type="PANTHER" id="PTHR33910">
    <property type="entry name" value="PROTEIN TRANSLOCASE SUBUNIT SECE"/>
    <property type="match status" value="1"/>
</dbReference>
<dbReference type="RefSeq" id="WP_273688503.1">
    <property type="nucleotide sequence ID" value="NZ_CP117411.1"/>
</dbReference>
<dbReference type="PROSITE" id="PS01067">
    <property type="entry name" value="SECE_SEC61G"/>
    <property type="match status" value="1"/>
</dbReference>
<feature type="transmembrane region" description="Helical" evidence="9">
    <location>
        <begin position="39"/>
        <end position="59"/>
    </location>
</feature>
<dbReference type="NCBIfam" id="TIGR00964">
    <property type="entry name" value="secE_bact"/>
    <property type="match status" value="1"/>
</dbReference>
<reference evidence="10 11" key="1">
    <citation type="submission" date="2023-02" db="EMBL/GenBank/DDBJ databases">
        <title>Genome sequence of Sphingomonas naphthae.</title>
        <authorList>
            <person name="Kim S."/>
            <person name="Heo J."/>
            <person name="Kwon S.-W."/>
        </authorList>
    </citation>
    <scope>NUCLEOTIDE SEQUENCE [LARGE SCALE GENOMIC DNA]</scope>
    <source>
        <strain evidence="10 11">KACC 18716</strain>
    </source>
</reference>
<dbReference type="InterPro" id="IPR038379">
    <property type="entry name" value="SecE_sf"/>
</dbReference>
<gene>
    <name evidence="9 10" type="primary">secE</name>
    <name evidence="10" type="ORF">PQ455_01270</name>
</gene>
<keyword evidence="6 9" id="KW-1133">Transmembrane helix</keyword>
<evidence type="ECO:0000256" key="4">
    <source>
        <dbReference type="ARBA" id="ARBA00022692"/>
    </source>
</evidence>
<dbReference type="Proteomes" id="UP001220395">
    <property type="component" value="Chromosome"/>
</dbReference>
<keyword evidence="11" id="KW-1185">Reference proteome</keyword>
<dbReference type="EMBL" id="CP117411">
    <property type="protein sequence ID" value="WCT73892.1"/>
    <property type="molecule type" value="Genomic_DNA"/>
</dbReference>
<organism evidence="10 11">
    <name type="scientific">Sphingomonas naphthae</name>
    <dbReference type="NCBI Taxonomy" id="1813468"/>
    <lineage>
        <taxon>Bacteria</taxon>
        <taxon>Pseudomonadati</taxon>
        <taxon>Pseudomonadota</taxon>
        <taxon>Alphaproteobacteria</taxon>
        <taxon>Sphingomonadales</taxon>
        <taxon>Sphingomonadaceae</taxon>
        <taxon>Sphingomonas</taxon>
    </lineage>
</organism>
<dbReference type="InterPro" id="IPR001901">
    <property type="entry name" value="Translocase_SecE/Sec61-g"/>
</dbReference>
<evidence type="ECO:0000256" key="7">
    <source>
        <dbReference type="ARBA" id="ARBA00023010"/>
    </source>
</evidence>
<evidence type="ECO:0000256" key="6">
    <source>
        <dbReference type="ARBA" id="ARBA00022989"/>
    </source>
</evidence>
<comment type="similarity">
    <text evidence="9">Belongs to the SecE/SEC61-gamma family.</text>
</comment>
<evidence type="ECO:0000256" key="2">
    <source>
        <dbReference type="ARBA" id="ARBA00022448"/>
    </source>
</evidence>
<evidence type="ECO:0000313" key="10">
    <source>
        <dbReference type="EMBL" id="WCT73892.1"/>
    </source>
</evidence>
<proteinExistence type="inferred from homology"/>
<keyword evidence="3 9" id="KW-1003">Cell membrane</keyword>
<evidence type="ECO:0000256" key="9">
    <source>
        <dbReference type="HAMAP-Rule" id="MF_00422"/>
    </source>
</evidence>
<evidence type="ECO:0000313" key="11">
    <source>
        <dbReference type="Proteomes" id="UP001220395"/>
    </source>
</evidence>
<accession>A0ABY7TKX5</accession>
<keyword evidence="4 9" id="KW-0812">Transmembrane</keyword>
<protein>
    <recommendedName>
        <fullName evidence="9">Protein translocase subunit SecE</fullName>
    </recommendedName>
</protein>
<dbReference type="Pfam" id="PF00584">
    <property type="entry name" value="SecE"/>
    <property type="match status" value="1"/>
</dbReference>
<keyword evidence="8 9" id="KW-0472">Membrane</keyword>
<dbReference type="HAMAP" id="MF_00422">
    <property type="entry name" value="SecE"/>
    <property type="match status" value="1"/>
</dbReference>
<keyword evidence="2 9" id="KW-0813">Transport</keyword>
<name>A0ABY7TKX5_9SPHN</name>
<evidence type="ECO:0000256" key="1">
    <source>
        <dbReference type="ARBA" id="ARBA00004370"/>
    </source>
</evidence>
<dbReference type="PRINTS" id="PR01650">
    <property type="entry name" value="SECETRNLCASE"/>
</dbReference>
<evidence type="ECO:0000256" key="8">
    <source>
        <dbReference type="ARBA" id="ARBA00023136"/>
    </source>
</evidence>
<keyword evidence="5 9" id="KW-0653">Protein transport</keyword>
<comment type="subcellular location">
    <subcellularLocation>
        <location evidence="9">Cell membrane</location>
        <topology evidence="9">Single-pass membrane protein</topology>
    </subcellularLocation>
    <subcellularLocation>
        <location evidence="1">Membrane</location>
    </subcellularLocation>
</comment>
<keyword evidence="7 9" id="KW-0811">Translocation</keyword>
<dbReference type="Gene3D" id="1.20.5.1030">
    <property type="entry name" value="Preprotein translocase secy subunit"/>
    <property type="match status" value="1"/>
</dbReference>
<evidence type="ECO:0000256" key="5">
    <source>
        <dbReference type="ARBA" id="ARBA00022927"/>
    </source>
</evidence>